<dbReference type="AlphaFoldDB" id="A0A844GNB2"/>
<comment type="caution">
    <text evidence="1">The sequence shown here is derived from an EMBL/GenBank/DDBJ whole genome shotgun (WGS) entry which is preliminary data.</text>
</comment>
<evidence type="ECO:0000313" key="2">
    <source>
        <dbReference type="Proteomes" id="UP000437131"/>
    </source>
</evidence>
<evidence type="ECO:0000313" key="1">
    <source>
        <dbReference type="EMBL" id="MTF37967.1"/>
    </source>
</evidence>
<accession>A0A844GNB2</accession>
<dbReference type="NCBIfam" id="TIGR03984">
    <property type="entry name" value="CRISPR-associated protein Csx19"/>
    <property type="match status" value="1"/>
</dbReference>
<dbReference type="RefSeq" id="WP_155082821.1">
    <property type="nucleotide sequence ID" value="NZ_WMIA01000002.1"/>
</dbReference>
<dbReference type="InterPro" id="IPR023815">
    <property type="entry name" value="CRISPR-assoc_Csx19"/>
</dbReference>
<gene>
    <name evidence="1" type="ORF">GGC33_03395</name>
</gene>
<dbReference type="Proteomes" id="UP000437131">
    <property type="component" value="Unassembled WGS sequence"/>
</dbReference>
<organism evidence="1 2">
    <name type="scientific">Cyanobacterium aponinum 0216</name>
    <dbReference type="NCBI Taxonomy" id="2676140"/>
    <lineage>
        <taxon>Bacteria</taxon>
        <taxon>Bacillati</taxon>
        <taxon>Cyanobacteriota</taxon>
        <taxon>Cyanophyceae</taxon>
        <taxon>Oscillatoriophycideae</taxon>
        <taxon>Chroococcales</taxon>
        <taxon>Geminocystaceae</taxon>
        <taxon>Cyanobacterium</taxon>
    </lineage>
</organism>
<dbReference type="EMBL" id="WMIA01000002">
    <property type="protein sequence ID" value="MTF37967.1"/>
    <property type="molecule type" value="Genomic_DNA"/>
</dbReference>
<sequence length="190" mass="21756">MTTFLHAQSSVNITLSEAINQCLHPLEGAIALLYSPNSCQVLKLEKDGNLSNSKGEIINTNYQDNYIFEARIFNPNYELRWLNEDEGKGTAVIISENDFDNCLAKKLDSIEVIDTIRQQYLLWGEKAKTKLNEGWQRLSAARIGSLDIPLSQSLSQEKRVYLNTREYLKIMDNFGNVRVIEERLINLEVK</sequence>
<protein>
    <submittedName>
        <fullName evidence="1">TIGR03984 family CRISPR-associated protein</fullName>
    </submittedName>
</protein>
<proteinExistence type="predicted"/>
<reference evidence="1 2" key="1">
    <citation type="submission" date="2019-11" db="EMBL/GenBank/DDBJ databases">
        <title>Isolation of a new High Light Tolerant Cyanobacteria.</title>
        <authorList>
            <person name="Dobson Z."/>
            <person name="Vaughn N."/>
            <person name="Vaughn M."/>
            <person name="Fromme P."/>
            <person name="Mazor Y."/>
        </authorList>
    </citation>
    <scope>NUCLEOTIDE SEQUENCE [LARGE SCALE GENOMIC DNA]</scope>
    <source>
        <strain evidence="1 2">0216</strain>
    </source>
</reference>
<name>A0A844GNB2_9CHRO</name>